<organism evidence="2 3">
    <name type="scientific">Polaribacter gangjinensis</name>
    <dbReference type="NCBI Taxonomy" id="574710"/>
    <lineage>
        <taxon>Bacteria</taxon>
        <taxon>Pseudomonadati</taxon>
        <taxon>Bacteroidota</taxon>
        <taxon>Flavobacteriia</taxon>
        <taxon>Flavobacteriales</taxon>
        <taxon>Flavobacteriaceae</taxon>
    </lineage>
</organism>
<feature type="domain" description="Haemolysin activator HlyB C-terminal" evidence="1">
    <location>
        <begin position="306"/>
        <end position="497"/>
    </location>
</feature>
<evidence type="ECO:0000259" key="1">
    <source>
        <dbReference type="Pfam" id="PF03865"/>
    </source>
</evidence>
<protein>
    <recommendedName>
        <fullName evidence="1">Haemolysin activator HlyB C-terminal domain-containing protein</fullName>
    </recommendedName>
</protein>
<name>A0A2S7WBG8_9FLAO</name>
<dbReference type="AlphaFoldDB" id="A0A2S7WBG8"/>
<dbReference type="InterPro" id="IPR005565">
    <property type="entry name" value="Hemolysn_activator_HlyB_C"/>
</dbReference>
<keyword evidence="3" id="KW-1185">Reference proteome</keyword>
<gene>
    <name evidence="2" type="ORF">BTO13_06810</name>
</gene>
<dbReference type="Gene3D" id="2.40.160.50">
    <property type="entry name" value="membrane protein fhac: a member of the omp85/tpsb transporter family"/>
    <property type="match status" value="1"/>
</dbReference>
<sequence length="536" mass="62316">MEGFSQEYSLELISKKKQEQIILDKINYQKKSKNSTSINSEIEKIANVLKNLGYFTNTLDSIKNIDKKYFAFFSLNELIEKAIIKVDSIESSIIKNIKIENNSFETPIKNLESILVSISESLDNQGKSFSKVQLKNIQIKNKTLFADLEINPSKKRTIQRINIKGYENFPPSFLKYYFRIKPSTIFNQKKMEEISINSKNLPFINEIKPPEVLFTKDSTQLFIYLSKRENNSIDGIINFASKENGGVLFNGMLDVRFQNIINTGERFEIFWNSIAEERQELKITKEIPYIINSILSPEIAFSIYKQDSTFLNTNFKANLKFNLDHFYKLGIQYESESSENLAQLVENNIKTFSNNFYGIYFSYTKPRNDVFYFNKFQFEISPAFGKRKSTNDISNQFKIKSSISYIWDLNLRNSLFIKNETGYLNSDSYLTNELFRIGGANSIRGFNEQSIFSERYTFFNIEYRILTNPTSYLYTITDFGQFSSINQQKNVLGLGIGYLFNTGNSQINLNASVGKNDSNTIDFKEVKLIINWKNYF</sequence>
<accession>A0A2S7WBG8</accession>
<evidence type="ECO:0000313" key="2">
    <source>
        <dbReference type="EMBL" id="PQJ74975.1"/>
    </source>
</evidence>
<dbReference type="Pfam" id="PF03865">
    <property type="entry name" value="ShlB"/>
    <property type="match status" value="1"/>
</dbReference>
<dbReference type="OrthoDB" id="9811416at2"/>
<dbReference type="RefSeq" id="WP_105046117.1">
    <property type="nucleotide sequence ID" value="NZ_CP150662.1"/>
</dbReference>
<reference evidence="2 3" key="1">
    <citation type="submission" date="2016-12" db="EMBL/GenBank/DDBJ databases">
        <title>Trade-off between light-utilization and light-protection in marine flavobacteria.</title>
        <authorList>
            <person name="Kumagai Y."/>
            <person name="Yoshizawa S."/>
            <person name="Kogure K."/>
            <person name="Iwasaki W."/>
        </authorList>
    </citation>
    <scope>NUCLEOTIDE SEQUENCE [LARGE SCALE GENOMIC DNA]</scope>
    <source>
        <strain evidence="2 3">KCTC 22729</strain>
    </source>
</reference>
<proteinExistence type="predicted"/>
<dbReference type="Proteomes" id="UP000237608">
    <property type="component" value="Unassembled WGS sequence"/>
</dbReference>
<comment type="caution">
    <text evidence="2">The sequence shown here is derived from an EMBL/GenBank/DDBJ whole genome shotgun (WGS) entry which is preliminary data.</text>
</comment>
<evidence type="ECO:0000313" key="3">
    <source>
        <dbReference type="Proteomes" id="UP000237608"/>
    </source>
</evidence>
<dbReference type="EMBL" id="MSCL01000001">
    <property type="protein sequence ID" value="PQJ74975.1"/>
    <property type="molecule type" value="Genomic_DNA"/>
</dbReference>